<reference evidence="1 2" key="1">
    <citation type="submission" date="2021-07" db="EMBL/GenBank/DDBJ databases">
        <title>Genome data of Colletotrichum spaethianum.</title>
        <authorList>
            <person name="Utami Y.D."/>
            <person name="Hiruma K."/>
        </authorList>
    </citation>
    <scope>NUCLEOTIDE SEQUENCE [LARGE SCALE GENOMIC DNA]</scope>
    <source>
        <strain evidence="1 2">MAFF 242679</strain>
    </source>
</reference>
<dbReference type="Proteomes" id="UP001055172">
    <property type="component" value="Unassembled WGS sequence"/>
</dbReference>
<protein>
    <submittedName>
        <fullName evidence="1">Uncharacterized protein</fullName>
    </submittedName>
</protein>
<organism evidence="1 2">
    <name type="scientific">Colletotrichum liriopes</name>
    <dbReference type="NCBI Taxonomy" id="708192"/>
    <lineage>
        <taxon>Eukaryota</taxon>
        <taxon>Fungi</taxon>
        <taxon>Dikarya</taxon>
        <taxon>Ascomycota</taxon>
        <taxon>Pezizomycotina</taxon>
        <taxon>Sordariomycetes</taxon>
        <taxon>Hypocreomycetidae</taxon>
        <taxon>Glomerellales</taxon>
        <taxon>Glomerellaceae</taxon>
        <taxon>Colletotrichum</taxon>
        <taxon>Colletotrichum spaethianum species complex</taxon>
    </lineage>
</organism>
<accession>A0AA37GPF3</accession>
<proteinExistence type="predicted"/>
<keyword evidence="2" id="KW-1185">Reference proteome</keyword>
<gene>
    <name evidence="1" type="ORF">ColLi_06859</name>
</gene>
<sequence length="126" mass="13634">MGGDCGVRRRWCAVFRVGSWDDAGQRQEVGASLSRLVDAAGDLLWWLPTQGCFGAHQMALRVAANVRVEGEDTAKDTRSVRSVMNAEEGVGQTKRSDGVDELASTPDCALQSSFFDKWDGINGIKA</sequence>
<comment type="caution">
    <text evidence="1">The sequence shown here is derived from an EMBL/GenBank/DDBJ whole genome shotgun (WGS) entry which is preliminary data.</text>
</comment>
<dbReference type="AlphaFoldDB" id="A0AA37GPF3"/>
<evidence type="ECO:0000313" key="2">
    <source>
        <dbReference type="Proteomes" id="UP001055172"/>
    </source>
</evidence>
<name>A0AA37GPF3_9PEZI</name>
<evidence type="ECO:0000313" key="1">
    <source>
        <dbReference type="EMBL" id="GJC84021.1"/>
    </source>
</evidence>
<dbReference type="EMBL" id="BPPX01000013">
    <property type="protein sequence ID" value="GJC84021.1"/>
    <property type="molecule type" value="Genomic_DNA"/>
</dbReference>